<dbReference type="Proteomes" id="UP000250043">
    <property type="component" value="Unassembled WGS sequence"/>
</dbReference>
<dbReference type="OrthoDB" id="3269573at2759"/>
<dbReference type="PANTHER" id="PTHR33099:SF7">
    <property type="entry name" value="MYND-TYPE DOMAIN-CONTAINING PROTEIN"/>
    <property type="match status" value="1"/>
</dbReference>
<feature type="compositionally biased region" description="Basic and acidic residues" evidence="1">
    <location>
        <begin position="26"/>
        <end position="40"/>
    </location>
</feature>
<dbReference type="EMBL" id="KV722345">
    <property type="protein sequence ID" value="OCH94338.1"/>
    <property type="molecule type" value="Genomic_DNA"/>
</dbReference>
<protein>
    <submittedName>
        <fullName evidence="2">Uncharacterized protein</fullName>
    </submittedName>
</protein>
<name>A0A8E2DRC5_9APHY</name>
<feature type="compositionally biased region" description="Polar residues" evidence="1">
    <location>
        <begin position="1135"/>
        <end position="1150"/>
    </location>
</feature>
<gene>
    <name evidence="2" type="ORF">OBBRIDRAFT_801332</name>
</gene>
<evidence type="ECO:0000313" key="3">
    <source>
        <dbReference type="Proteomes" id="UP000250043"/>
    </source>
</evidence>
<evidence type="ECO:0000313" key="2">
    <source>
        <dbReference type="EMBL" id="OCH94338.1"/>
    </source>
</evidence>
<proteinExistence type="predicted"/>
<dbReference type="Gene3D" id="2.60.120.620">
    <property type="entry name" value="q2cbj1_9rhob like domain"/>
    <property type="match status" value="2"/>
</dbReference>
<feature type="region of interest" description="Disordered" evidence="1">
    <location>
        <begin position="1134"/>
        <end position="1158"/>
    </location>
</feature>
<dbReference type="PANTHER" id="PTHR33099">
    <property type="entry name" value="FE2OG DIOXYGENASE DOMAIN-CONTAINING PROTEIN"/>
    <property type="match status" value="1"/>
</dbReference>
<accession>A0A8E2DRC5</accession>
<organism evidence="2 3">
    <name type="scientific">Obba rivulosa</name>
    <dbReference type="NCBI Taxonomy" id="1052685"/>
    <lineage>
        <taxon>Eukaryota</taxon>
        <taxon>Fungi</taxon>
        <taxon>Dikarya</taxon>
        <taxon>Basidiomycota</taxon>
        <taxon>Agaricomycotina</taxon>
        <taxon>Agaricomycetes</taxon>
        <taxon>Polyporales</taxon>
        <taxon>Gelatoporiaceae</taxon>
        <taxon>Obba</taxon>
    </lineage>
</organism>
<sequence length="2330" mass="258147">MITDEDYNQQPSVGGVARDSMAGNVHYEREDRESAGEAKLSRNIRGDLENILGSSGSSSSSFSYHGIYADAPNPVLDIDGPGLIGLPLNTREAEVLKAAAEQAPFGKGERTVVDKNVRDTWQIDAKKISFGNTAWQDWLNHVVRQVCVTLQVNIALSAPKCELYKLLLYETGSHWHLTLTTSSSEKADGMFATMVVVLPSLFTGGAVRVSHGSVSETYDSAQSSRTSTSVLAWYTDVKHEVQTITSGYRLALSFNLVHTTTALRPALRPARSTHINTADRLEHVLLSWKHIGREAPRKIVYLLSHKYTTANLCGSALKGEDAQAVAMLNPLAKKHGFKLGLATVKCYVTGTAYEEYGYYGRGPLALEIADETDSSLSIENLVNLDGNDIVEKVDYEPGDEAIPENLKCAIEAGECDNEDCEVTGNRARVTLVQEGYYVTVLIIWPNRNHYEILYRTRALEKACTKLRNSASSAATVKEGELIEYVLGHRRPSDQQETLAIRCLCAAAVRWRDYALWDRIIKECKFTNSLDIFGKDAILRALDILGFSTIVQSIERLVQRDSCNTARFQLLDEVEKWATSGNSPELKTSVEEWLTLQREFLFQTLHKPRKGEAKFLISLATKYGGMTFLQSPILVQIKDSGKPTFMIEFAEELLRITPSERVELETRNAIVKELIATGVSTVNFWKPLKHPLPLEDPNWSRSNGRRNDEKLMKQQISRVKRYSDICTATSDKDHLGRIFEKLLDSSGVTPETLMKRVEEVIIPFLPSIYATLREQFAPHQVANLSRLCQTIVDYGVSQLTGITRNASKEEVRAMMQAILLHEDSKHLFESTLQNIEANASKPEAIRIYVETCHELREELSIAASKEPGLRATIARLASKYAENVDLPKFDHGKRGVIMLVDILDFCLRLGCLDAYNRVTGRVLNHPHLDTKGISDYLGPFIPKLRELILKHGGHPSSPTFAPVFRTIMSMWTQKILGPKPANADPELAEISRWSCSCDVCKEVRKFLTSEPERENSWRYIGAVKRKHVEKHLASHAQSAAVWSTVETSPQGLKVSKHDSVYHSVLWAANQKTGLELLKMISNDTNELKTVLGNEYVTILDCLNGRTAIATTSTVALASSGSATAVRISEPAVGGSVASQASGAPIENTGSENLEPPRKRKKIAYDEKDSASLIKTGKKGRRLPLGSTGKYTDEDILDKVEDVDQLGSEEEGEDIISNPSEDIKGDLGNILTDDLGTGSFSVQCFYDDAPNPALEIDGLGLVGLPLSTRDAIAIKQCAEQAPFGMGARTVVDKTVRDTWEIDAKEACAFAYLQDLIAHFTNPAWDAFLQRAVREVCSALGVDYASSAPRCEPYKLLLYETGSHSEKADGMFATMIVMLPSPFTGGTVNVSHGPTSAIYDCAARSRLSTSVLAWYTDVKHEVQKITSGYRLALSFNLIHTTDSLRPVLKAQTDKAERLRHILLSWKQTLDDAPPKILFLLDHKYSKANLRGSALEEQHGFHLGLAIAECHVTATAEEDYDDYDDYDDYGWGGRRRCRENIEMGEEIESHMTIGHLVDLQGHLIAKTLTWDDDNEVIPTNLEETLKDGDHDRQEYEGYTGNAGATIDRWYRAAVLVIWPDENKHDIMFGPEGLAYACQRVSKSTSTTATAEEQELLNYVLEHQDTHSPKFEALVVQNVCTAATRWRNLDLWARVFKLWGGWQGIEKIGQATILKALDTFGFDNMRWCISGALESNLSNPARSGFLDAVEEWVINQGSPELVNSSGGFLAELRDSFIQTLKPPGQGEAPFLLSLASKFGGMKFLQSPMLVQIQDRGSPSFMIEFAEELLRTRSDEQSDVVIRDAIIRDLLATAISKIDFYQPPALEKPQDRSNLYSHLHSAAYLSAQAQAQVTRAKQCIDICLATKNEYLIEPIILKLTKLQNEPADVAQKRAKDVLLPLLSFLTEQTQPLPTDRPIPMLGTLCSTIVEYNLHAITRNPSSLVQTEISTLMKALVAIGQPQVIITATSFSVVPKLEPLALNASGQRAVLEELLAHRKGFPSSDDVNAGINAVIRRFAKKYASAVPLPFSRRALYGVYHREEPGSTTVVDALDFCLRASCTEAYLIIINRAANPSSPAKLDATYIQGNLVPLIPELRKLATKYKSKASLSAFTSTVRTIMLLWARKVLGQKPVDASAKLASIKNWTCSCEICTPVRLFLVSEPERSKNWHRIGAPTRRHVEKFLATYTPSVATWSTITGSPQGITVTKTDAVYHPIRWLAEQKKGLELLKKISGDAKELQMILGDDYVKIVDLLNGRPESAATNAVAPSTSHAASTLVTAGIGQEPPKKRTKLAYD</sequence>
<feature type="region of interest" description="Disordered" evidence="1">
    <location>
        <begin position="1"/>
        <end position="40"/>
    </location>
</feature>
<evidence type="ECO:0000256" key="1">
    <source>
        <dbReference type="SAM" id="MobiDB-lite"/>
    </source>
</evidence>
<keyword evidence="3" id="KW-1185">Reference proteome</keyword>
<reference evidence="2 3" key="1">
    <citation type="submission" date="2016-07" db="EMBL/GenBank/DDBJ databases">
        <title>Draft genome of the white-rot fungus Obba rivulosa 3A-2.</title>
        <authorList>
            <consortium name="DOE Joint Genome Institute"/>
            <person name="Miettinen O."/>
            <person name="Riley R."/>
            <person name="Acob R."/>
            <person name="Barry K."/>
            <person name="Cullen D."/>
            <person name="De Vries R."/>
            <person name="Hainaut M."/>
            <person name="Hatakka A."/>
            <person name="Henrissat B."/>
            <person name="Hilden K."/>
            <person name="Kuo R."/>
            <person name="Labutti K."/>
            <person name="Lipzen A."/>
            <person name="Makela M.R."/>
            <person name="Sandor L."/>
            <person name="Spatafora J.W."/>
            <person name="Grigoriev I.V."/>
            <person name="Hibbett D.S."/>
        </authorList>
    </citation>
    <scope>NUCLEOTIDE SEQUENCE [LARGE SCALE GENOMIC DNA]</scope>
    <source>
        <strain evidence="2 3">3A-2</strain>
    </source>
</reference>